<comment type="caution">
    <text evidence="2">The sequence shown here is derived from an EMBL/GenBank/DDBJ whole genome shotgun (WGS) entry which is preliminary data.</text>
</comment>
<sequence length="79" mass="9191">MNQKQIDEIGGKKCYLIHDRIYVVPRPSVLCINIWRRLWESTRKVMLGLSQIFTSAVNLQKPTQRHRHRAPSLPPSLGL</sequence>
<reference evidence="2 3" key="1">
    <citation type="submission" date="2018-10" db="EMBL/GenBank/DDBJ databases">
        <title>A high-quality apple genome assembly.</title>
        <authorList>
            <person name="Hu J."/>
        </authorList>
    </citation>
    <scope>NUCLEOTIDE SEQUENCE [LARGE SCALE GENOMIC DNA]</scope>
    <source>
        <strain evidence="3">cv. HFTH1</strain>
        <tissue evidence="2">Young leaf</tissue>
    </source>
</reference>
<keyword evidence="3" id="KW-1185">Reference proteome</keyword>
<dbReference type="Proteomes" id="UP000290289">
    <property type="component" value="Chromosome 7"/>
</dbReference>
<evidence type="ECO:0000256" key="1">
    <source>
        <dbReference type="SAM" id="MobiDB-lite"/>
    </source>
</evidence>
<organism evidence="2 3">
    <name type="scientific">Malus domestica</name>
    <name type="common">Apple</name>
    <name type="synonym">Pyrus malus</name>
    <dbReference type="NCBI Taxonomy" id="3750"/>
    <lineage>
        <taxon>Eukaryota</taxon>
        <taxon>Viridiplantae</taxon>
        <taxon>Streptophyta</taxon>
        <taxon>Embryophyta</taxon>
        <taxon>Tracheophyta</taxon>
        <taxon>Spermatophyta</taxon>
        <taxon>Magnoliopsida</taxon>
        <taxon>eudicotyledons</taxon>
        <taxon>Gunneridae</taxon>
        <taxon>Pentapetalae</taxon>
        <taxon>rosids</taxon>
        <taxon>fabids</taxon>
        <taxon>Rosales</taxon>
        <taxon>Rosaceae</taxon>
        <taxon>Amygdaloideae</taxon>
        <taxon>Maleae</taxon>
        <taxon>Malus</taxon>
    </lineage>
</organism>
<evidence type="ECO:0000313" key="3">
    <source>
        <dbReference type="Proteomes" id="UP000290289"/>
    </source>
</evidence>
<dbReference type="EMBL" id="RDQH01000333">
    <property type="protein sequence ID" value="RXH94527.1"/>
    <property type="molecule type" value="Genomic_DNA"/>
</dbReference>
<gene>
    <name evidence="2" type="ORF">DVH24_024211</name>
</gene>
<dbReference type="AlphaFoldDB" id="A0A498JI82"/>
<protein>
    <submittedName>
        <fullName evidence="2">Uncharacterized protein</fullName>
    </submittedName>
</protein>
<name>A0A498JI82_MALDO</name>
<accession>A0A498JI82</accession>
<proteinExistence type="predicted"/>
<feature type="region of interest" description="Disordered" evidence="1">
    <location>
        <begin position="60"/>
        <end position="79"/>
    </location>
</feature>
<evidence type="ECO:0000313" key="2">
    <source>
        <dbReference type="EMBL" id="RXH94527.1"/>
    </source>
</evidence>